<dbReference type="InterPro" id="IPR013217">
    <property type="entry name" value="Methyltransf_12"/>
</dbReference>
<dbReference type="RefSeq" id="WP_353930817.1">
    <property type="nucleotide sequence ID" value="NZ_CP150886.1"/>
</dbReference>
<evidence type="ECO:0000259" key="1">
    <source>
        <dbReference type="Pfam" id="PF08242"/>
    </source>
</evidence>
<keyword evidence="2" id="KW-0489">Methyltransferase</keyword>
<dbReference type="EC" id="2.1.-.-" evidence="2"/>
<keyword evidence="2" id="KW-0808">Transferase</keyword>
<dbReference type="Gene3D" id="3.40.50.150">
    <property type="entry name" value="Vaccinia Virus protein VP39"/>
    <property type="match status" value="1"/>
</dbReference>
<feature type="domain" description="Methyltransferase type 12" evidence="1">
    <location>
        <begin position="58"/>
        <end position="153"/>
    </location>
</feature>
<keyword evidence="3" id="KW-1185">Reference proteome</keyword>
<protein>
    <submittedName>
        <fullName evidence="2">Class I SAM-dependent methyltransferase</fullName>
        <ecNumber evidence="2">2.1.-.-</ecNumber>
    </submittedName>
</protein>
<name>A0ABZ2URA3_9CYAN</name>
<sequence>MSDSQVSAAVAKLYDTYPFPPEPILDEPPPGYNWRWNWLAAYNFCTGRKPQKQDIRILDAGCGSGVGTEYLVHLNPQAHVVGIDLSAGTLEVAKKRCQSSGAEGVEFHHLSIYDVEQIPGQFDLINCVGVLHHLPDPIRGIQALAKKLAPGGLMHIFVYGELGRWEIQLMQKAIALIQGDKRGDYRDGVQVGRKIFASLSENNRLVKREKERWAMENQRDECFADMYVHPQETDYNIDTLFKLIDASELDFVGFSNPGFWQLEKLLEKAPELIERAAELTERQRYRLIELLNPEVTHYEFFLSRPPLPKTDWSADNTLLAAIPELNPCIDGFPSKCLFNYDYQIINLSDAEFEFMKSCDGDAKIADIIGQTELDLNGVRKLIKQQLLLLTPSERV</sequence>
<reference evidence="2 3" key="1">
    <citation type="submission" date="2024-04" db="EMBL/GenBank/DDBJ databases">
        <title>Okeanomitos corallinicola gen. &amp; sp. nov. (Nostocales, Cyanobacteria), a new toxic marine heterocyst-forming cyanobacterium from a coral reef.</title>
        <authorList>
            <person name="Li H."/>
            <person name="Li R."/>
            <person name="Kang J."/>
            <person name="Hii K.S."/>
            <person name="Mohamed H.F."/>
            <person name="Xu X."/>
            <person name="Luo Z."/>
        </authorList>
    </citation>
    <scope>NUCLEOTIDE SEQUENCE [LARGE SCALE GENOMIC DNA]</scope>
    <source>
        <strain evidence="2 3">TIOX110</strain>
    </source>
</reference>
<dbReference type="PANTHER" id="PTHR43464:SF91">
    <property type="entry name" value="SLL0487 PROTEIN"/>
    <property type="match status" value="1"/>
</dbReference>
<dbReference type="Proteomes" id="UP001483337">
    <property type="component" value="Chromosome"/>
</dbReference>
<dbReference type="InterPro" id="IPR029063">
    <property type="entry name" value="SAM-dependent_MTases_sf"/>
</dbReference>
<evidence type="ECO:0000313" key="2">
    <source>
        <dbReference type="EMBL" id="WZB87906.1"/>
    </source>
</evidence>
<dbReference type="SUPFAM" id="SSF53335">
    <property type="entry name" value="S-adenosyl-L-methionine-dependent methyltransferases"/>
    <property type="match status" value="1"/>
</dbReference>
<dbReference type="PANTHER" id="PTHR43464">
    <property type="entry name" value="METHYLTRANSFERASE"/>
    <property type="match status" value="1"/>
</dbReference>
<dbReference type="Pfam" id="PF08242">
    <property type="entry name" value="Methyltransf_12"/>
    <property type="match status" value="1"/>
</dbReference>
<proteinExistence type="predicted"/>
<organism evidence="2 3">
    <name type="scientific">Okeanomitos corallinicola TIOX110</name>
    <dbReference type="NCBI Taxonomy" id="3133117"/>
    <lineage>
        <taxon>Bacteria</taxon>
        <taxon>Bacillati</taxon>
        <taxon>Cyanobacteriota</taxon>
        <taxon>Cyanophyceae</taxon>
        <taxon>Nostocales</taxon>
        <taxon>Aphanizomenonaceae</taxon>
        <taxon>Okeanomitos</taxon>
    </lineage>
</organism>
<gene>
    <name evidence="2" type="ORF">WJM97_21515</name>
</gene>
<dbReference type="GO" id="GO:0008168">
    <property type="term" value="F:methyltransferase activity"/>
    <property type="evidence" value="ECO:0007669"/>
    <property type="project" value="UniProtKB-KW"/>
</dbReference>
<accession>A0ABZ2URA3</accession>
<dbReference type="CDD" id="cd02440">
    <property type="entry name" value="AdoMet_MTases"/>
    <property type="match status" value="1"/>
</dbReference>
<dbReference type="GO" id="GO:0032259">
    <property type="term" value="P:methylation"/>
    <property type="evidence" value="ECO:0007669"/>
    <property type="project" value="UniProtKB-KW"/>
</dbReference>
<dbReference type="EMBL" id="CP150886">
    <property type="protein sequence ID" value="WZB87906.1"/>
    <property type="molecule type" value="Genomic_DNA"/>
</dbReference>
<evidence type="ECO:0000313" key="3">
    <source>
        <dbReference type="Proteomes" id="UP001483337"/>
    </source>
</evidence>